<dbReference type="PANTHER" id="PTHR36444:SF2">
    <property type="entry name" value="TRANSCRIPTIONAL REGULATOR PROTEIN YOBU-RELATED"/>
    <property type="match status" value="1"/>
</dbReference>
<dbReference type="Proteomes" id="UP000239425">
    <property type="component" value="Unassembled WGS sequence"/>
</dbReference>
<name>A0A2S5R7Y8_9PROT</name>
<dbReference type="InterPro" id="IPR053182">
    <property type="entry name" value="YobU-like_regulator"/>
</dbReference>
<keyword evidence="3" id="KW-1185">Reference proteome</keyword>
<proteinExistence type="predicted"/>
<dbReference type="Gene3D" id="3.40.630.30">
    <property type="match status" value="1"/>
</dbReference>
<dbReference type="EMBL" id="PHHC01000105">
    <property type="protein sequence ID" value="PPE03420.1"/>
    <property type="molecule type" value="Genomic_DNA"/>
</dbReference>
<evidence type="ECO:0000313" key="3">
    <source>
        <dbReference type="Proteomes" id="UP000239425"/>
    </source>
</evidence>
<dbReference type="PROSITE" id="PS51186">
    <property type="entry name" value="GNAT"/>
    <property type="match status" value="1"/>
</dbReference>
<dbReference type="InterPro" id="IPR016181">
    <property type="entry name" value="Acyl_CoA_acyltransferase"/>
</dbReference>
<dbReference type="Pfam" id="PF14526">
    <property type="entry name" value="Cass2"/>
    <property type="match status" value="1"/>
</dbReference>
<dbReference type="SUPFAM" id="SSF55729">
    <property type="entry name" value="Acyl-CoA N-acyltransferases (Nat)"/>
    <property type="match status" value="1"/>
</dbReference>
<dbReference type="InterPro" id="IPR011256">
    <property type="entry name" value="Reg_factor_effector_dom_sf"/>
</dbReference>
<evidence type="ECO:0000259" key="1">
    <source>
        <dbReference type="PROSITE" id="PS51186"/>
    </source>
</evidence>
<evidence type="ECO:0000313" key="2">
    <source>
        <dbReference type="EMBL" id="PPE03420.1"/>
    </source>
</evidence>
<accession>A0A2S5R7Y8</accession>
<dbReference type="PANTHER" id="PTHR36444">
    <property type="entry name" value="TRANSCRIPTIONAL REGULATOR PROTEIN YOBU-RELATED"/>
    <property type="match status" value="1"/>
</dbReference>
<organism evidence="2 3">
    <name type="scientific">Holospora curviuscula</name>
    <dbReference type="NCBI Taxonomy" id="1082868"/>
    <lineage>
        <taxon>Bacteria</taxon>
        <taxon>Pseudomonadati</taxon>
        <taxon>Pseudomonadota</taxon>
        <taxon>Alphaproteobacteria</taxon>
        <taxon>Holosporales</taxon>
        <taxon>Holosporaceae</taxon>
        <taxon>Holospora</taxon>
    </lineage>
</organism>
<dbReference type="SUPFAM" id="SSF55136">
    <property type="entry name" value="Probable bacterial effector-binding domain"/>
    <property type="match status" value="1"/>
</dbReference>
<comment type="caution">
    <text evidence="2">The sequence shown here is derived from an EMBL/GenBank/DDBJ whole genome shotgun (WGS) entry which is preliminary data.</text>
</comment>
<dbReference type="InterPro" id="IPR029441">
    <property type="entry name" value="Cass2"/>
</dbReference>
<sequence length="415" mass="47292">MVCRHKFFGRKNPGTTFCVYTNYESDVNGDSTYFIGEEVTSFEEIDKEFETLTIPVQNYAKFTNQPGPMPTVCIDMGQNIWKMNASDLGGQRAYIADFEVYDQRSENPEQAVLDILYRYSKMNISLLKSQDTQVLEEYLAPHKAECMFICSNLKATGIEYGGSDFEGEYFGYFDKHDGHLERLLGVIIHYWNGNVMMHAEDHDVLEKLILHLKKNISRSVAGILGPNIQAEHVIKKLGLLGLSFGINSNEGLYEINLEALNELSMPSNVQVVSAQNVPKNILIEWMKSYDIEALGALNDETVEKQVQEHWNLRLQKNDSLVLLLDETPVALSPFNARFADMVQVGPVWTPPEYRNKGFARLLLAYTLYQEKLKGKKAILFTDNPAEIKVYLALGFKKIGNYRLTLLEKPVQFQEI</sequence>
<dbReference type="GO" id="GO:0016747">
    <property type="term" value="F:acyltransferase activity, transferring groups other than amino-acyl groups"/>
    <property type="evidence" value="ECO:0007669"/>
    <property type="project" value="InterPro"/>
</dbReference>
<protein>
    <submittedName>
        <fullName evidence="2">Bacterial transcription activator, effector binding domain</fullName>
    </submittedName>
</protein>
<dbReference type="Gene3D" id="3.20.80.10">
    <property type="entry name" value="Regulatory factor, effector binding domain"/>
    <property type="match status" value="1"/>
</dbReference>
<feature type="domain" description="N-acetyltransferase" evidence="1">
    <location>
        <begin position="281"/>
        <end position="411"/>
    </location>
</feature>
<reference evidence="2 3" key="1">
    <citation type="submission" date="2017-11" db="EMBL/GenBank/DDBJ databases">
        <title>Comparative genomic analysis of Holospora spp., intranuclear symbionts of paramecia.</title>
        <authorList>
            <person name="Garushyants S.K."/>
            <person name="Beliavskaya A."/>
            <person name="Malko D.B."/>
            <person name="Logacheva M.D."/>
            <person name="Rautian M.S."/>
            <person name="Gelfand M.S."/>
        </authorList>
    </citation>
    <scope>NUCLEOTIDE SEQUENCE [LARGE SCALE GENOMIC DNA]</scope>
    <source>
        <strain evidence="3">02AZ16</strain>
    </source>
</reference>
<dbReference type="Pfam" id="PF00583">
    <property type="entry name" value="Acetyltransf_1"/>
    <property type="match status" value="1"/>
</dbReference>
<dbReference type="AlphaFoldDB" id="A0A2S5R7Y8"/>
<dbReference type="InterPro" id="IPR000182">
    <property type="entry name" value="GNAT_dom"/>
</dbReference>
<gene>
    <name evidence="2" type="ORF">HCUR_01159</name>
</gene>